<comment type="caution">
    <text evidence="3">The sequence shown here is derived from an EMBL/GenBank/DDBJ whole genome shotgun (WGS) entry which is preliminary data.</text>
</comment>
<dbReference type="EMBL" id="QUTI01040950">
    <property type="protein sequence ID" value="RLO00315.1"/>
    <property type="molecule type" value="Genomic_DNA"/>
</dbReference>
<dbReference type="SUPFAM" id="SSF50156">
    <property type="entry name" value="PDZ domain-like"/>
    <property type="match status" value="1"/>
</dbReference>
<gene>
    <name evidence="3" type="ORF">DYB28_012288</name>
    <name evidence="2" type="ORF">DYB28_015178</name>
</gene>
<dbReference type="Proteomes" id="UP000275652">
    <property type="component" value="Unassembled WGS sequence"/>
</dbReference>
<dbReference type="Gene3D" id="2.30.42.10">
    <property type="match status" value="1"/>
</dbReference>
<dbReference type="InterPro" id="IPR001478">
    <property type="entry name" value="PDZ"/>
</dbReference>
<dbReference type="AlphaFoldDB" id="A0A9X8HFW8"/>
<dbReference type="EMBL" id="QUTI01013659">
    <property type="protein sequence ID" value="RLO12431.1"/>
    <property type="molecule type" value="Genomic_DNA"/>
</dbReference>
<feature type="non-terminal residue" evidence="3">
    <location>
        <position position="1"/>
    </location>
</feature>
<evidence type="ECO:0000313" key="3">
    <source>
        <dbReference type="EMBL" id="RLO12431.1"/>
    </source>
</evidence>
<evidence type="ECO:0000259" key="1">
    <source>
        <dbReference type="PROSITE" id="PS50106"/>
    </source>
</evidence>
<organism evidence="3 4">
    <name type="scientific">Aphanomyces astaci</name>
    <name type="common">Crayfish plague agent</name>
    <dbReference type="NCBI Taxonomy" id="112090"/>
    <lineage>
        <taxon>Eukaryota</taxon>
        <taxon>Sar</taxon>
        <taxon>Stramenopiles</taxon>
        <taxon>Oomycota</taxon>
        <taxon>Saprolegniomycetes</taxon>
        <taxon>Saprolegniales</taxon>
        <taxon>Verrucalvaceae</taxon>
        <taxon>Aphanomyces</taxon>
    </lineage>
</organism>
<evidence type="ECO:0000313" key="4">
    <source>
        <dbReference type="Proteomes" id="UP000275652"/>
    </source>
</evidence>
<sequence>GGPLGIAVTKNSDDENCVMRLTGDGLAAQSTIIRVGDVLMAAGDVQVSKVSLTAAMHVIQLARKPTFLVFRRMGDDEDV</sequence>
<dbReference type="PROSITE" id="PS50106">
    <property type="entry name" value="PDZ"/>
    <property type="match status" value="1"/>
</dbReference>
<dbReference type="InterPro" id="IPR036034">
    <property type="entry name" value="PDZ_sf"/>
</dbReference>
<feature type="domain" description="PDZ" evidence="1">
    <location>
        <begin position="1"/>
        <end position="74"/>
    </location>
</feature>
<protein>
    <recommendedName>
        <fullName evidence="1">PDZ domain-containing protein</fullName>
    </recommendedName>
</protein>
<name>A0A9X8HFW8_APHAT</name>
<accession>A0A9X8HFW8</accession>
<evidence type="ECO:0000313" key="2">
    <source>
        <dbReference type="EMBL" id="RLO00315.1"/>
    </source>
</evidence>
<proteinExistence type="predicted"/>
<reference evidence="3 4" key="1">
    <citation type="journal article" date="2018" name="J. Invertebr. Pathol.">
        <title>New genotyping method for the causative agent of crayfish plague (Aphanomyces astaci) based on whole genome data.</title>
        <authorList>
            <person name="Minardi D."/>
            <person name="Studholme D.J."/>
            <person name="van der Giezen M."/>
            <person name="Pretto T."/>
            <person name="Oidtmann B."/>
        </authorList>
    </citation>
    <scope>NUCLEOTIDE SEQUENCE [LARGE SCALE GENOMIC DNA]</scope>
    <source>
        <strain evidence="3 4">KB13</strain>
    </source>
</reference>
<dbReference type="Pfam" id="PF00595">
    <property type="entry name" value="PDZ"/>
    <property type="match status" value="1"/>
</dbReference>